<dbReference type="AlphaFoldDB" id="A0A9W9XZ03"/>
<gene>
    <name evidence="1" type="ORF">N7463_002308</name>
</gene>
<dbReference type="OrthoDB" id="4366272at2759"/>
<keyword evidence="2" id="KW-1185">Reference proteome</keyword>
<dbReference type="EMBL" id="JAPWDS010000002">
    <property type="protein sequence ID" value="KAJ5512756.1"/>
    <property type="molecule type" value="Genomic_DNA"/>
</dbReference>
<reference evidence="1" key="1">
    <citation type="submission" date="2022-12" db="EMBL/GenBank/DDBJ databases">
        <authorList>
            <person name="Petersen C."/>
        </authorList>
    </citation>
    <scope>NUCLEOTIDE SEQUENCE</scope>
    <source>
        <strain evidence="1">IBT 29495</strain>
    </source>
</reference>
<reference evidence="1" key="2">
    <citation type="journal article" date="2023" name="IMA Fungus">
        <title>Comparative genomic study of the Penicillium genus elucidates a diverse pangenome and 15 lateral gene transfer events.</title>
        <authorList>
            <person name="Petersen C."/>
            <person name="Sorensen T."/>
            <person name="Nielsen M.R."/>
            <person name="Sondergaard T.E."/>
            <person name="Sorensen J.L."/>
            <person name="Fitzpatrick D.A."/>
            <person name="Frisvad J.C."/>
            <person name="Nielsen K.L."/>
        </authorList>
    </citation>
    <scope>NUCLEOTIDE SEQUENCE</scope>
    <source>
        <strain evidence="1">IBT 29495</strain>
    </source>
</reference>
<sequence>MDTAVASSLCEVTIGMIKDTQSQISVEFPGHDSFATIMQPMTCGDPEKAKSIFGLSVSRLKPGGTLDQTSTRSDVV</sequence>
<comment type="caution">
    <text evidence="1">The sequence shown here is derived from an EMBL/GenBank/DDBJ whole genome shotgun (WGS) entry which is preliminary data.</text>
</comment>
<protein>
    <submittedName>
        <fullName evidence="1">Uncharacterized protein</fullName>
    </submittedName>
</protein>
<name>A0A9W9XZ03_9EURO</name>
<organism evidence="1 2">
    <name type="scientific">Penicillium fimorum</name>
    <dbReference type="NCBI Taxonomy" id="1882269"/>
    <lineage>
        <taxon>Eukaryota</taxon>
        <taxon>Fungi</taxon>
        <taxon>Dikarya</taxon>
        <taxon>Ascomycota</taxon>
        <taxon>Pezizomycotina</taxon>
        <taxon>Eurotiomycetes</taxon>
        <taxon>Eurotiomycetidae</taxon>
        <taxon>Eurotiales</taxon>
        <taxon>Aspergillaceae</taxon>
        <taxon>Penicillium</taxon>
    </lineage>
</organism>
<evidence type="ECO:0000313" key="1">
    <source>
        <dbReference type="EMBL" id="KAJ5512756.1"/>
    </source>
</evidence>
<proteinExistence type="predicted"/>
<evidence type="ECO:0000313" key="2">
    <source>
        <dbReference type="Proteomes" id="UP001149954"/>
    </source>
</evidence>
<accession>A0A9W9XZ03</accession>
<dbReference type="Proteomes" id="UP001149954">
    <property type="component" value="Unassembled WGS sequence"/>
</dbReference>